<dbReference type="EMBL" id="GHWJ01009794">
    <property type="protein sequence ID" value="NOV42531.1"/>
    <property type="molecule type" value="Transcribed_RNA"/>
</dbReference>
<organism evidence="1">
    <name type="scientific">Rhipicephalus microplus</name>
    <name type="common">Cattle tick</name>
    <name type="synonym">Boophilus microplus</name>
    <dbReference type="NCBI Taxonomy" id="6941"/>
    <lineage>
        <taxon>Eukaryota</taxon>
        <taxon>Metazoa</taxon>
        <taxon>Ecdysozoa</taxon>
        <taxon>Arthropoda</taxon>
        <taxon>Chelicerata</taxon>
        <taxon>Arachnida</taxon>
        <taxon>Acari</taxon>
        <taxon>Parasitiformes</taxon>
        <taxon>Ixodida</taxon>
        <taxon>Ixodoidea</taxon>
        <taxon>Ixodidae</taxon>
        <taxon>Rhipicephalinae</taxon>
        <taxon>Rhipicephalus</taxon>
        <taxon>Boophilus</taxon>
    </lineage>
</organism>
<accession>A0A6M2DBD2</accession>
<reference evidence="1" key="1">
    <citation type="submission" date="2019-09" db="EMBL/GenBank/DDBJ databases">
        <title>Organ-specific transcriptomic study of the physiology of the cattle tick, Rhipicephalus microplus.</title>
        <authorList>
            <person name="Tirloni L."/>
            <person name="Braz G."/>
            <person name="Gandara A.C.P."/>
            <person name="Sabadin G.A."/>
            <person name="da Silva R.M."/>
            <person name="Guizzo M.G."/>
            <person name="Machado J.A."/>
            <person name="Costa E.P."/>
            <person name="Gomes H.F."/>
            <person name="Moraes J."/>
            <person name="Mota M.B.S."/>
            <person name="Mesquita R.D."/>
            <person name="Alvarenga P.H."/>
            <person name="Alves F."/>
            <person name="Seixas A."/>
            <person name="da Fonseca R.N."/>
            <person name="Fogaca A."/>
            <person name="Logullo C."/>
            <person name="Tanaka A."/>
            <person name="Daffre S."/>
            <person name="Termignoni C."/>
            <person name="Vaz I.S.Jr."/>
            <person name="Oliveira P.L."/>
            <person name="Ribeiro J.M."/>
        </authorList>
    </citation>
    <scope>NUCLEOTIDE SEQUENCE</scope>
    <source>
        <strain evidence="1">Porto Alegre</strain>
    </source>
</reference>
<sequence>MAAFLVGMMTTMASHANQVHVTTLPHLSASLRFTYFTNAGNTKQGKRLSNSFSFDRVSVHVTLHVRSKKWSLATSVSSVLLTIINFRAKPQCKDQNPTCRGVFRASCFRPHPISHLARSTQPDGTYGESSGTLITTRVQLFCPST</sequence>
<name>A0A6M2DBD2_RHIMP</name>
<evidence type="ECO:0000313" key="1">
    <source>
        <dbReference type="EMBL" id="NOV42531.1"/>
    </source>
</evidence>
<proteinExistence type="predicted"/>
<protein>
    <submittedName>
        <fullName evidence="1">Putative secreted protein ovary overexpressed</fullName>
    </submittedName>
</protein>
<dbReference type="AlphaFoldDB" id="A0A6M2DBD2"/>